<keyword evidence="4 6" id="KW-0862">Zinc</keyword>
<dbReference type="AlphaFoldDB" id="A0A1X0BYZ2"/>
<organism evidence="9 10">
    <name type="scientific">Mycolicibacterium celeriflavum</name>
    <name type="common">Mycobacterium celeriflavum</name>
    <dbReference type="NCBI Taxonomy" id="1249101"/>
    <lineage>
        <taxon>Bacteria</taxon>
        <taxon>Bacillati</taxon>
        <taxon>Actinomycetota</taxon>
        <taxon>Actinomycetes</taxon>
        <taxon>Mycobacteriales</taxon>
        <taxon>Mycobacteriaceae</taxon>
        <taxon>Mycolicibacterium</taxon>
    </lineage>
</organism>
<evidence type="ECO:0000313" key="10">
    <source>
        <dbReference type="Proteomes" id="UP000466431"/>
    </source>
</evidence>
<evidence type="ECO:0000259" key="8">
    <source>
        <dbReference type="Pfam" id="PF08240"/>
    </source>
</evidence>
<name>A0A1X0BYZ2_MYCCF</name>
<comment type="cofactor">
    <cofactor evidence="1 6">
        <name>Zn(2+)</name>
        <dbReference type="ChEBI" id="CHEBI:29105"/>
    </cofactor>
</comment>
<feature type="domain" description="Alcohol dehydrogenase-like C-terminal" evidence="7">
    <location>
        <begin position="161"/>
        <end position="287"/>
    </location>
</feature>
<evidence type="ECO:0000256" key="2">
    <source>
        <dbReference type="ARBA" id="ARBA00008072"/>
    </source>
</evidence>
<dbReference type="InterPro" id="IPR011032">
    <property type="entry name" value="GroES-like_sf"/>
</dbReference>
<reference evidence="9 10" key="1">
    <citation type="journal article" date="2019" name="Emerg. Microbes Infect.">
        <title>Comprehensive subspecies identification of 175 nontuberculous mycobacteria species based on 7547 genomic profiles.</title>
        <authorList>
            <person name="Matsumoto Y."/>
            <person name="Kinjo T."/>
            <person name="Motooka D."/>
            <person name="Nabeya D."/>
            <person name="Jung N."/>
            <person name="Uechi K."/>
            <person name="Horii T."/>
            <person name="Iida T."/>
            <person name="Fujita J."/>
            <person name="Nakamura S."/>
        </authorList>
    </citation>
    <scope>NUCLEOTIDE SEQUENCE [LARGE SCALE GENOMIC DNA]</scope>
    <source>
        <strain evidence="9 10">JCM 18439</strain>
    </source>
</reference>
<keyword evidence="3 6" id="KW-0479">Metal-binding</keyword>
<dbReference type="SUPFAM" id="SSF50129">
    <property type="entry name" value="GroES-like"/>
    <property type="match status" value="1"/>
</dbReference>
<keyword evidence="10" id="KW-1185">Reference proteome</keyword>
<dbReference type="STRING" id="1249101.BST21_04910"/>
<dbReference type="Pfam" id="PF00107">
    <property type="entry name" value="ADH_zinc_N"/>
    <property type="match status" value="1"/>
</dbReference>
<dbReference type="GO" id="GO:0034079">
    <property type="term" value="P:butanediol biosynthetic process"/>
    <property type="evidence" value="ECO:0007669"/>
    <property type="project" value="TreeGrafter"/>
</dbReference>
<feature type="domain" description="Alcohol dehydrogenase-like N-terminal" evidence="8">
    <location>
        <begin position="23"/>
        <end position="111"/>
    </location>
</feature>
<dbReference type="InterPro" id="IPR036291">
    <property type="entry name" value="NAD(P)-bd_dom_sf"/>
</dbReference>
<dbReference type="Gene3D" id="3.90.180.10">
    <property type="entry name" value="Medium-chain alcohol dehydrogenases, catalytic domain"/>
    <property type="match status" value="1"/>
</dbReference>
<evidence type="ECO:0000256" key="6">
    <source>
        <dbReference type="RuleBase" id="RU361277"/>
    </source>
</evidence>
<dbReference type="SUPFAM" id="SSF51735">
    <property type="entry name" value="NAD(P)-binding Rossmann-fold domains"/>
    <property type="match status" value="1"/>
</dbReference>
<dbReference type="Pfam" id="PF08240">
    <property type="entry name" value="ADH_N"/>
    <property type="match status" value="1"/>
</dbReference>
<dbReference type="Gene3D" id="3.40.50.720">
    <property type="entry name" value="NAD(P)-binding Rossmann-like Domain"/>
    <property type="match status" value="1"/>
</dbReference>
<proteinExistence type="inferred from homology"/>
<dbReference type="GO" id="GO:0000721">
    <property type="term" value="F:(R,R)-butanediol dehydrogenase activity"/>
    <property type="evidence" value="ECO:0007669"/>
    <property type="project" value="TreeGrafter"/>
</dbReference>
<dbReference type="Proteomes" id="UP000466431">
    <property type="component" value="Chromosome"/>
</dbReference>
<evidence type="ECO:0000256" key="4">
    <source>
        <dbReference type="ARBA" id="ARBA00022833"/>
    </source>
</evidence>
<dbReference type="InterPro" id="IPR013154">
    <property type="entry name" value="ADH-like_N"/>
</dbReference>
<accession>A0A1X0BYZ2</accession>
<gene>
    <name evidence="9" type="primary">gutB</name>
    <name evidence="9" type="ORF">MCEL_05890</name>
</gene>
<dbReference type="GO" id="GO:0008270">
    <property type="term" value="F:zinc ion binding"/>
    <property type="evidence" value="ECO:0007669"/>
    <property type="project" value="InterPro"/>
</dbReference>
<dbReference type="PANTHER" id="PTHR43161:SF23">
    <property type="entry name" value="(R,R)-BUTANEDIOL DEHYDROGENASE-RELATED"/>
    <property type="match status" value="1"/>
</dbReference>
<comment type="similarity">
    <text evidence="2 6">Belongs to the zinc-containing alcohol dehydrogenase family.</text>
</comment>
<dbReference type="PANTHER" id="PTHR43161">
    <property type="entry name" value="SORBITOL DEHYDROGENASE"/>
    <property type="match status" value="1"/>
</dbReference>
<dbReference type="InterPro" id="IPR013149">
    <property type="entry name" value="ADH-like_C"/>
</dbReference>
<evidence type="ECO:0000259" key="7">
    <source>
        <dbReference type="Pfam" id="PF00107"/>
    </source>
</evidence>
<dbReference type="EMBL" id="AP022591">
    <property type="protein sequence ID" value="BBY42294.1"/>
    <property type="molecule type" value="Genomic_DNA"/>
</dbReference>
<dbReference type="PROSITE" id="PS00059">
    <property type="entry name" value="ADH_ZINC"/>
    <property type="match status" value="1"/>
</dbReference>
<dbReference type="GO" id="GO:0005737">
    <property type="term" value="C:cytoplasm"/>
    <property type="evidence" value="ECO:0007669"/>
    <property type="project" value="TreeGrafter"/>
</dbReference>
<evidence type="ECO:0000256" key="3">
    <source>
        <dbReference type="ARBA" id="ARBA00022723"/>
    </source>
</evidence>
<sequence length="335" mass="33949">MKASIVTGPGETNVVEAPTPAAGPDDVLVEMRACGICGSDLFYIAAGGLPPRQGSMPLGHEPAGVVIDVGAAVTEITVGDHVVVNPMAAPGGIIGNGGPAGALAEYLLVENAVRGKSLEVVPDHIPFEVAALNEPMAVARHAINQVTPGPADRVVVFGAGPIGLGATIGLKSQGVDHVVVVDILAARLDKALAVGADAVINSADEDVVQRLLALHGAGESIWPDKAGTDIYLDAAGVPAVIDTALAAAKTGAKLGIVAVHKEPVSVDLMNVMGNELTIVGSMGYPTEIFDVTGDIVANWEKYKTIVSHTFSFEDVGAALQAASTPGATDKVVVTF</sequence>
<dbReference type="OrthoDB" id="9797931at2"/>
<keyword evidence="5" id="KW-0560">Oxidoreductase</keyword>
<dbReference type="InterPro" id="IPR002328">
    <property type="entry name" value="ADH_Zn_CS"/>
</dbReference>
<dbReference type="KEGG" id="mcee:MCEL_05890"/>
<dbReference type="RefSeq" id="WP_083000537.1">
    <property type="nucleotide sequence ID" value="NZ_AP022591.1"/>
</dbReference>
<evidence type="ECO:0000256" key="1">
    <source>
        <dbReference type="ARBA" id="ARBA00001947"/>
    </source>
</evidence>
<evidence type="ECO:0000313" key="9">
    <source>
        <dbReference type="EMBL" id="BBY42294.1"/>
    </source>
</evidence>
<protein>
    <submittedName>
        <fullName evidence="9">Threonine dehydrogenase</fullName>
    </submittedName>
</protein>
<evidence type="ECO:0000256" key="5">
    <source>
        <dbReference type="ARBA" id="ARBA00023002"/>
    </source>
</evidence>